<dbReference type="AlphaFoldDB" id="A0A7C9A565"/>
<protein>
    <submittedName>
        <fullName evidence="1">Uncharacterized protein</fullName>
    </submittedName>
</protein>
<sequence length="127" mass="14553">MQLVINQSNNPHSNCLLSIRTICTLTLQHKKNPQKYNLKCDLSVVTYAYPSNILRVDKILFTGITVHVRGPRCPFPQLVSSIQAPGKTAELQRTLAKVMFYLTFWSCLWKPEAEFSLRVIIQLLHVL</sequence>
<evidence type="ECO:0000313" key="1">
    <source>
        <dbReference type="EMBL" id="MBA4658856.1"/>
    </source>
</evidence>
<reference evidence="1" key="1">
    <citation type="journal article" date="2013" name="J. Plant Res.">
        <title>Effect of fungi and light on seed germination of three Opuntia species from semiarid lands of central Mexico.</title>
        <authorList>
            <person name="Delgado-Sanchez P."/>
            <person name="Jimenez-Bremont J.F."/>
            <person name="Guerrero-Gonzalez Mde L."/>
            <person name="Flores J."/>
        </authorList>
    </citation>
    <scope>NUCLEOTIDE SEQUENCE</scope>
    <source>
        <tissue evidence="1">Cladode</tissue>
    </source>
</reference>
<accession>A0A7C9A565</accession>
<proteinExistence type="predicted"/>
<organism evidence="1">
    <name type="scientific">Opuntia streptacantha</name>
    <name type="common">Prickly pear cactus</name>
    <name type="synonym">Opuntia cardona</name>
    <dbReference type="NCBI Taxonomy" id="393608"/>
    <lineage>
        <taxon>Eukaryota</taxon>
        <taxon>Viridiplantae</taxon>
        <taxon>Streptophyta</taxon>
        <taxon>Embryophyta</taxon>
        <taxon>Tracheophyta</taxon>
        <taxon>Spermatophyta</taxon>
        <taxon>Magnoliopsida</taxon>
        <taxon>eudicotyledons</taxon>
        <taxon>Gunneridae</taxon>
        <taxon>Pentapetalae</taxon>
        <taxon>Caryophyllales</taxon>
        <taxon>Cactineae</taxon>
        <taxon>Cactaceae</taxon>
        <taxon>Opuntioideae</taxon>
        <taxon>Opuntia</taxon>
    </lineage>
</organism>
<name>A0A7C9A565_OPUST</name>
<dbReference type="EMBL" id="GISG01202120">
    <property type="protein sequence ID" value="MBA4658856.1"/>
    <property type="molecule type" value="Transcribed_RNA"/>
</dbReference>
<reference evidence="1" key="2">
    <citation type="submission" date="2020-07" db="EMBL/GenBank/DDBJ databases">
        <authorList>
            <person name="Vera ALvarez R."/>
            <person name="Arias-Moreno D.M."/>
            <person name="Jimenez-Jacinto V."/>
            <person name="Jimenez-Bremont J.F."/>
            <person name="Swaminathan K."/>
            <person name="Moose S.P."/>
            <person name="Guerrero-Gonzalez M.L."/>
            <person name="Marino-Ramirez L."/>
            <person name="Landsman D."/>
            <person name="Rodriguez-Kessler M."/>
            <person name="Delgado-Sanchez P."/>
        </authorList>
    </citation>
    <scope>NUCLEOTIDE SEQUENCE</scope>
    <source>
        <tissue evidence="1">Cladode</tissue>
    </source>
</reference>